<reference evidence="1" key="1">
    <citation type="submission" date="2021-04" db="EMBL/GenBank/DDBJ databases">
        <title>Genome sequence of Woronichinia naegeliana from Washington state freshwater lake bloom.</title>
        <authorList>
            <person name="Dreher T.W."/>
        </authorList>
    </citation>
    <scope>NUCLEOTIDE SEQUENCE</scope>
    <source>
        <strain evidence="1">WA131</strain>
    </source>
</reference>
<name>A0A977PTM2_9CYAN</name>
<dbReference type="EMBL" id="CP073041">
    <property type="protein sequence ID" value="UXE58524.1"/>
    <property type="molecule type" value="Genomic_DNA"/>
</dbReference>
<dbReference type="AlphaFoldDB" id="A0A977PTM2"/>
<sequence length="58" mass="6789">MDTLAETLNIKLARWQPDVAELARQFILEIIDLADQDALDILRSRFVEQEVLDLLDEY</sequence>
<organism evidence="1">
    <name type="scientific">Woronichinia naegeliana WA131</name>
    <dbReference type="NCBI Taxonomy" id="2824559"/>
    <lineage>
        <taxon>Bacteria</taxon>
        <taxon>Bacillati</taxon>
        <taxon>Cyanobacteriota</taxon>
        <taxon>Cyanophyceae</taxon>
        <taxon>Synechococcales</taxon>
        <taxon>Coelosphaeriaceae</taxon>
        <taxon>Woronichinia</taxon>
    </lineage>
</organism>
<proteinExistence type="predicted"/>
<gene>
    <name evidence="1" type="ORF">KA717_20960</name>
</gene>
<evidence type="ECO:0000313" key="1">
    <source>
        <dbReference type="EMBL" id="UXE58524.1"/>
    </source>
</evidence>
<accession>A0A977PTM2</accession>
<protein>
    <submittedName>
        <fullName evidence="1">Uncharacterized protein</fullName>
    </submittedName>
</protein>
<dbReference type="KEGG" id="wna:KA717_20960"/>
<dbReference type="Proteomes" id="UP001065613">
    <property type="component" value="Chromosome"/>
</dbReference>